<dbReference type="SMART" id="SM00899">
    <property type="entry name" value="FeoA"/>
    <property type="match status" value="1"/>
</dbReference>
<dbReference type="GeneID" id="9705463"/>
<reference key="1">
    <citation type="submission" date="2009-08" db="EMBL/GenBank/DDBJ databases">
        <title>The genome sequence of Methanothermobacter marburgensis.</title>
        <authorList>
            <person name="Kaster A."/>
            <person name="Seedorf H."/>
            <person name="Goenrich M."/>
            <person name="Wiezer A."/>
            <person name="Liesegang H."/>
            <person name="Thauer R."/>
            <person name="Gottschalk G."/>
        </authorList>
    </citation>
    <scope>NUCLEOTIDE SEQUENCE</scope>
    <source>
        <strain>Marburg</strain>
    </source>
</reference>
<protein>
    <submittedName>
        <fullName evidence="3">Ferrous iron transport protein A</fullName>
    </submittedName>
</protein>
<dbReference type="OrthoDB" id="87327at2157"/>
<dbReference type="Pfam" id="PF04023">
    <property type="entry name" value="FeoA"/>
    <property type="match status" value="1"/>
</dbReference>
<dbReference type="STRING" id="79929.MTBMA_c17520"/>
<keyword evidence="4" id="KW-1185">Reference proteome</keyword>
<evidence type="ECO:0000259" key="2">
    <source>
        <dbReference type="SMART" id="SM00899"/>
    </source>
</evidence>
<dbReference type="KEGG" id="mmg:MTBMA_c17520"/>
<dbReference type="AlphaFoldDB" id="D9PYM2"/>
<evidence type="ECO:0000256" key="1">
    <source>
        <dbReference type="ARBA" id="ARBA00023004"/>
    </source>
</evidence>
<dbReference type="GeneID" id="43707521"/>
<dbReference type="InterPro" id="IPR038157">
    <property type="entry name" value="FeoA_core_dom"/>
</dbReference>
<feature type="domain" description="Ferrous iron transporter FeoA-like" evidence="2">
    <location>
        <begin position="3"/>
        <end position="75"/>
    </location>
</feature>
<reference evidence="3 4" key="2">
    <citation type="journal article" date="2010" name="J. Bacteriol.">
        <title>Complete genome sequence of Methanothermobacter marburgensis, a methanoarchaeon model organism.</title>
        <authorList>
            <person name="Liesegang H."/>
            <person name="Kaster A.K."/>
            <person name="Wiezer A."/>
            <person name="Goenrich M."/>
            <person name="Wollherr A."/>
            <person name="Seedorf H."/>
            <person name="Gottschalk G."/>
            <person name="Thauer R.K."/>
        </authorList>
    </citation>
    <scope>NUCLEOTIDE SEQUENCE [LARGE SCALE GENOMIC DNA]</scope>
    <source>
        <strain evidence="4">ATCC BAA-927 / DSM 2133 / JCM 14651 / NBRC 100331 / OCM 82 / Marburg</strain>
    </source>
</reference>
<dbReference type="PANTHER" id="PTHR42954:SF2">
    <property type="entry name" value="FE(2+) TRANSPORT PROTEIN A"/>
    <property type="match status" value="1"/>
</dbReference>
<keyword evidence="1" id="KW-0408">Iron</keyword>
<dbReference type="PANTHER" id="PTHR42954">
    <property type="entry name" value="FE(2+) TRANSPORT PROTEIN A"/>
    <property type="match status" value="1"/>
</dbReference>
<dbReference type="RefSeq" id="WP_013296530.1">
    <property type="nucleotide sequence ID" value="NC_014408.1"/>
</dbReference>
<dbReference type="HOGENOM" id="CLU_150646_12_4_2"/>
<accession>D9PYM2</accession>
<organism evidence="3 4">
    <name type="scientific">Methanothermobacter marburgensis (strain ATCC BAA-927 / DSM 2133 / JCM 14651 / NBRC 100331 / OCM 82 / Marburg)</name>
    <name type="common">Methanobacterium thermoautotrophicum</name>
    <dbReference type="NCBI Taxonomy" id="79929"/>
    <lineage>
        <taxon>Archaea</taxon>
        <taxon>Methanobacteriati</taxon>
        <taxon>Methanobacteriota</taxon>
        <taxon>Methanomada group</taxon>
        <taxon>Methanobacteria</taxon>
        <taxon>Methanobacteriales</taxon>
        <taxon>Methanobacteriaceae</taxon>
        <taxon>Methanothermobacter</taxon>
    </lineage>
</organism>
<dbReference type="InterPro" id="IPR052713">
    <property type="entry name" value="FeoA"/>
</dbReference>
<dbReference type="SUPFAM" id="SSF50037">
    <property type="entry name" value="C-terminal domain of transcriptional repressors"/>
    <property type="match status" value="1"/>
</dbReference>
<sequence length="76" mass="8640">METTLDRISESEMVTVTSVDITGKIKHRFTVMGIVRGSRVTLEKVAPLGDPLKVRVRGHPLSIRREEASRIRVRRD</sequence>
<evidence type="ECO:0000313" key="4">
    <source>
        <dbReference type="Proteomes" id="UP000000345"/>
    </source>
</evidence>
<gene>
    <name evidence="3" type="primary">feoA</name>
    <name evidence="3" type="ordered locus">MTBMA_c17520</name>
</gene>
<name>D9PYM2_METTM</name>
<dbReference type="InterPro" id="IPR007167">
    <property type="entry name" value="Fe-transptr_FeoA-like"/>
</dbReference>
<dbReference type="GO" id="GO:0046914">
    <property type="term" value="F:transition metal ion binding"/>
    <property type="evidence" value="ECO:0007669"/>
    <property type="project" value="InterPro"/>
</dbReference>
<dbReference type="Proteomes" id="UP000000345">
    <property type="component" value="Chromosome"/>
</dbReference>
<dbReference type="EMBL" id="CP001710">
    <property type="protein sequence ID" value="ADL59320.1"/>
    <property type="molecule type" value="Genomic_DNA"/>
</dbReference>
<dbReference type="PaxDb" id="79929-MTBMA_c17520"/>
<evidence type="ECO:0000313" key="3">
    <source>
        <dbReference type="EMBL" id="ADL59320.1"/>
    </source>
</evidence>
<dbReference type="InterPro" id="IPR008988">
    <property type="entry name" value="Transcriptional_repressor_C"/>
</dbReference>
<proteinExistence type="predicted"/>
<dbReference type="Gene3D" id="2.30.30.90">
    <property type="match status" value="1"/>
</dbReference>